<reference evidence="3 4" key="1">
    <citation type="journal article" date="2024" name="Commun. Biol.">
        <title>Comparative genomic analysis of thermophilic fungi reveals convergent evolutionary adaptations and gene losses.</title>
        <authorList>
            <person name="Steindorff A.S."/>
            <person name="Aguilar-Pontes M.V."/>
            <person name="Robinson A.J."/>
            <person name="Andreopoulos B."/>
            <person name="LaButti K."/>
            <person name="Kuo A."/>
            <person name="Mondo S."/>
            <person name="Riley R."/>
            <person name="Otillar R."/>
            <person name="Haridas S."/>
            <person name="Lipzen A."/>
            <person name="Grimwood J."/>
            <person name="Schmutz J."/>
            <person name="Clum A."/>
            <person name="Reid I.D."/>
            <person name="Moisan M.C."/>
            <person name="Butler G."/>
            <person name="Nguyen T.T.M."/>
            <person name="Dewar K."/>
            <person name="Conant G."/>
            <person name="Drula E."/>
            <person name="Henrissat B."/>
            <person name="Hansel C."/>
            <person name="Singer S."/>
            <person name="Hutchinson M.I."/>
            <person name="de Vries R.P."/>
            <person name="Natvig D.O."/>
            <person name="Powell A.J."/>
            <person name="Tsang A."/>
            <person name="Grigoriev I.V."/>
        </authorList>
    </citation>
    <scope>NUCLEOTIDE SEQUENCE [LARGE SCALE GENOMIC DNA]</scope>
    <source>
        <strain evidence="3 4">CBS 494.80</strain>
    </source>
</reference>
<feature type="transmembrane region" description="Helical" evidence="2">
    <location>
        <begin position="350"/>
        <end position="369"/>
    </location>
</feature>
<feature type="region of interest" description="Disordered" evidence="1">
    <location>
        <begin position="1"/>
        <end position="22"/>
    </location>
</feature>
<gene>
    <name evidence="3" type="ORF">VTL71DRAFT_2607</name>
</gene>
<evidence type="ECO:0000313" key="4">
    <source>
        <dbReference type="Proteomes" id="UP001595075"/>
    </source>
</evidence>
<name>A0ABR4C9E3_9HELO</name>
<feature type="transmembrane region" description="Helical" evidence="2">
    <location>
        <begin position="425"/>
        <end position="449"/>
    </location>
</feature>
<dbReference type="EMBL" id="JAZHXI010000011">
    <property type="protein sequence ID" value="KAL2066536.1"/>
    <property type="molecule type" value="Genomic_DNA"/>
</dbReference>
<keyword evidence="2" id="KW-0472">Membrane</keyword>
<keyword evidence="2" id="KW-0812">Transmembrane</keyword>
<evidence type="ECO:0000256" key="2">
    <source>
        <dbReference type="SAM" id="Phobius"/>
    </source>
</evidence>
<feature type="transmembrane region" description="Helical" evidence="2">
    <location>
        <begin position="605"/>
        <end position="624"/>
    </location>
</feature>
<feature type="compositionally biased region" description="Low complexity" evidence="1">
    <location>
        <begin position="1"/>
        <end position="13"/>
    </location>
</feature>
<evidence type="ECO:0000313" key="3">
    <source>
        <dbReference type="EMBL" id="KAL2066536.1"/>
    </source>
</evidence>
<dbReference type="PANTHER" id="PTHR36840">
    <property type="entry name" value="BLL5714 PROTEIN"/>
    <property type="match status" value="1"/>
</dbReference>
<feature type="transmembrane region" description="Helical" evidence="2">
    <location>
        <begin position="321"/>
        <end position="344"/>
    </location>
</feature>
<keyword evidence="4" id="KW-1185">Reference proteome</keyword>
<feature type="transmembrane region" description="Helical" evidence="2">
    <location>
        <begin position="542"/>
        <end position="562"/>
    </location>
</feature>
<feature type="transmembrane region" description="Helical" evidence="2">
    <location>
        <begin position="402"/>
        <end position="419"/>
    </location>
</feature>
<comment type="caution">
    <text evidence="3">The sequence shown here is derived from an EMBL/GenBank/DDBJ whole genome shotgun (WGS) entry which is preliminary data.</text>
</comment>
<feature type="transmembrane region" description="Helical" evidence="2">
    <location>
        <begin position="289"/>
        <end position="309"/>
    </location>
</feature>
<dbReference type="InterPro" id="IPR010640">
    <property type="entry name" value="Low_temperature_requirement_A"/>
</dbReference>
<keyword evidence="2" id="KW-1133">Transmembrane helix</keyword>
<feature type="transmembrane region" description="Helical" evidence="2">
    <location>
        <begin position="482"/>
        <end position="506"/>
    </location>
</feature>
<evidence type="ECO:0000256" key="1">
    <source>
        <dbReference type="SAM" id="MobiDB-lite"/>
    </source>
</evidence>
<dbReference type="Proteomes" id="UP001595075">
    <property type="component" value="Unassembled WGS sequence"/>
</dbReference>
<sequence>MSTTPTTTLSSSHQHQHHHHRARRLRNFFLPDGREVHIALSPEDAETLRQRLNAIRKPDEPFDLVINGSPEHLDYLRTAHTHHENRREALKQKHGEAFDEFENVRAELEALGSELHMLTDHAVSLDANFSKYGYSAHLRSYDHAELESSASSVSGFHDPDHEKKDWEAEKRNGRVMKIYKKPTVRQYFHKGLLWRASETTEVASFELFVDLLYVGILAINGDHVGEDPTAHELLRFSITFIMSWKIWSDLALVISWFETDDILQRVSVVVIMVCLFGLTTNMIDGLHDTYTMLVSFYLASRFFMGSYYVMLAGTVPMVRGVMLLQALLTLLPGLIWIGSIHVSYPERLGLIWVAIFIDLTAGMFVVGLIRGGKSISKRLGAWTDRVFEFYPAMNIEHKTERTNAFVALVFGYSVVAILYQNAAHFGLNAFFGKAALGLVQAFCFNWIYFELDGADLFQHAIRRNVVTGDPPLYSSMIRLGFWLANLLTTAMLWSSVHLPFIMSFILAAGSLSKLVVATDCHDADAEDLTEFYEHKSEHHIPIGLRWFYCAGLGVALFCMGLISLSHTHKSIPNLRLAKPYRLLNRTIVCLILILLPLAGDRLNSLHLIATTTSLLIWVLVMELWGMSRWNESFFGENRPCKYTAKCRISKKDLESAVKGGNVIKVEELSGRGEKGVYVGA</sequence>
<dbReference type="Pfam" id="PF06772">
    <property type="entry name" value="LtrA"/>
    <property type="match status" value="1"/>
</dbReference>
<accession>A0ABR4C9E3</accession>
<dbReference type="PANTHER" id="PTHR36840:SF1">
    <property type="entry name" value="BLL5714 PROTEIN"/>
    <property type="match status" value="1"/>
</dbReference>
<evidence type="ECO:0008006" key="5">
    <source>
        <dbReference type="Google" id="ProtNLM"/>
    </source>
</evidence>
<protein>
    <recommendedName>
        <fullName evidence="5">Low temperature requirement A</fullName>
    </recommendedName>
</protein>
<feature type="transmembrane region" description="Helical" evidence="2">
    <location>
        <begin position="582"/>
        <end position="599"/>
    </location>
</feature>
<feature type="transmembrane region" description="Helical" evidence="2">
    <location>
        <begin position="266"/>
        <end position="283"/>
    </location>
</feature>
<proteinExistence type="predicted"/>
<organism evidence="3 4">
    <name type="scientific">Oculimacula yallundae</name>
    <dbReference type="NCBI Taxonomy" id="86028"/>
    <lineage>
        <taxon>Eukaryota</taxon>
        <taxon>Fungi</taxon>
        <taxon>Dikarya</taxon>
        <taxon>Ascomycota</taxon>
        <taxon>Pezizomycotina</taxon>
        <taxon>Leotiomycetes</taxon>
        <taxon>Helotiales</taxon>
        <taxon>Ploettnerulaceae</taxon>
        <taxon>Oculimacula</taxon>
    </lineage>
</organism>